<protein>
    <recommendedName>
        <fullName evidence="3">Leucine rich repeat (LRR) protein</fullName>
    </recommendedName>
</protein>
<dbReference type="RefSeq" id="WP_234847819.1">
    <property type="nucleotide sequence ID" value="NZ_BAAART010000099.1"/>
</dbReference>
<proteinExistence type="predicted"/>
<reference evidence="1 2" key="1">
    <citation type="journal article" date="2019" name="Int. J. Syst. Evol. Microbiol.">
        <title>The Global Catalogue of Microorganisms (GCM) 10K type strain sequencing project: providing services to taxonomists for standard genome sequencing and annotation.</title>
        <authorList>
            <consortium name="The Broad Institute Genomics Platform"/>
            <consortium name="The Broad Institute Genome Sequencing Center for Infectious Disease"/>
            <person name="Wu L."/>
            <person name="Ma J."/>
        </authorList>
    </citation>
    <scope>NUCLEOTIDE SEQUENCE [LARGE SCALE GENOMIC DNA]</scope>
    <source>
        <strain evidence="1 2">JCM 3053</strain>
    </source>
</reference>
<dbReference type="Proteomes" id="UP001501474">
    <property type="component" value="Unassembled WGS sequence"/>
</dbReference>
<accession>A0ABN3DZ90</accession>
<keyword evidence="2" id="KW-1185">Reference proteome</keyword>
<evidence type="ECO:0000313" key="2">
    <source>
        <dbReference type="Proteomes" id="UP001501474"/>
    </source>
</evidence>
<name>A0ABN3DZ90_9ACTN</name>
<dbReference type="InterPro" id="IPR016024">
    <property type="entry name" value="ARM-type_fold"/>
</dbReference>
<comment type="caution">
    <text evidence="1">The sequence shown here is derived from an EMBL/GenBank/DDBJ whole genome shotgun (WGS) entry which is preliminary data.</text>
</comment>
<evidence type="ECO:0008006" key="3">
    <source>
        <dbReference type="Google" id="ProtNLM"/>
    </source>
</evidence>
<evidence type="ECO:0000313" key="1">
    <source>
        <dbReference type="EMBL" id="GAA2244929.1"/>
    </source>
</evidence>
<dbReference type="Gene3D" id="1.25.10.10">
    <property type="entry name" value="Leucine-rich Repeat Variant"/>
    <property type="match status" value="2"/>
</dbReference>
<gene>
    <name evidence="1" type="ORF">GCM10010104_46560</name>
</gene>
<dbReference type="SUPFAM" id="SSF48371">
    <property type="entry name" value="ARM repeat"/>
    <property type="match status" value="1"/>
</dbReference>
<sequence>MCDECPDRETIGAIARNPAAPVDVLTRLLAREAVAAWDVLAWRAVPDEVVDAVVVHPDRRLRSAFAENPSATPEQRARLVDDPDPRVRAVLAHGPDGFRIPVEPLPVATQKRLLADEDARVRRCAADSRHTAPELVALLTDHDDADLRRAASRVWDLLPRDARDRLLHDPVDDVRRAAMRQACRDDARCTDLLLDADLGPFQRHEVIRHGVMSRATAERLAASSSESDRRELAANPHLPADLVRRLADDDAHSVRLAVSVRPELTEAERGAVDITIDPSDRLYPVEWVRLCTDPDVLRECARSANILLRRSAACGAHLPADAVELLSRDDDYAVRLLLCENQTGVDGEVVLQTYLDCQVITRGALLGHADFPRAGAGRRFADDPDPEKRRLVGLDPHTPADVVVRLLADPDERVRGMAAAHPALPVDLIVESCGNPALSSRALGNPGLPAEVMHRCLDTLGVPR</sequence>
<organism evidence="1 2">
    <name type="scientific">Streptomyces indiaensis</name>
    <dbReference type="NCBI Taxonomy" id="284033"/>
    <lineage>
        <taxon>Bacteria</taxon>
        <taxon>Bacillati</taxon>
        <taxon>Actinomycetota</taxon>
        <taxon>Actinomycetes</taxon>
        <taxon>Kitasatosporales</taxon>
        <taxon>Streptomycetaceae</taxon>
        <taxon>Streptomyces</taxon>
    </lineage>
</organism>
<dbReference type="EMBL" id="BAAART010000099">
    <property type="protein sequence ID" value="GAA2244929.1"/>
    <property type="molecule type" value="Genomic_DNA"/>
</dbReference>
<dbReference type="InterPro" id="IPR011989">
    <property type="entry name" value="ARM-like"/>
</dbReference>